<proteinExistence type="inferred from homology"/>
<accession>A0A1I1LSR9</accession>
<dbReference type="SUPFAM" id="SSF88659">
    <property type="entry name" value="Sigma3 and sigma4 domains of RNA polymerase sigma factors"/>
    <property type="match status" value="1"/>
</dbReference>
<evidence type="ECO:0000259" key="5">
    <source>
        <dbReference type="Pfam" id="PF04542"/>
    </source>
</evidence>
<dbReference type="GO" id="GO:0016987">
    <property type="term" value="F:sigma factor activity"/>
    <property type="evidence" value="ECO:0007669"/>
    <property type="project" value="UniProtKB-KW"/>
</dbReference>
<feature type="domain" description="RNA polymerase sigma-70 region 2" evidence="5">
    <location>
        <begin position="30"/>
        <end position="93"/>
    </location>
</feature>
<reference evidence="7 8" key="1">
    <citation type="submission" date="2016-10" db="EMBL/GenBank/DDBJ databases">
        <authorList>
            <person name="de Groot N.N."/>
        </authorList>
    </citation>
    <scope>NUCLEOTIDE SEQUENCE [LARGE SCALE GENOMIC DNA]</scope>
    <source>
        <strain evidence="7 8">CGMCC 1.7056</strain>
    </source>
</reference>
<name>A0A1I1LSR9_9ACTN</name>
<feature type="domain" description="RNA polymerase sigma factor 70 region 4 type 2" evidence="6">
    <location>
        <begin position="126"/>
        <end position="178"/>
    </location>
</feature>
<dbReference type="SUPFAM" id="SSF88946">
    <property type="entry name" value="Sigma2 domain of RNA polymerase sigma factors"/>
    <property type="match status" value="1"/>
</dbReference>
<protein>
    <submittedName>
        <fullName evidence="7">RNA polymerase sigma factor, sigma-70 family</fullName>
    </submittedName>
</protein>
<dbReference type="AlphaFoldDB" id="A0A1I1LSR9"/>
<evidence type="ECO:0000256" key="4">
    <source>
        <dbReference type="ARBA" id="ARBA00023163"/>
    </source>
</evidence>
<dbReference type="GO" id="GO:0003677">
    <property type="term" value="F:DNA binding"/>
    <property type="evidence" value="ECO:0007669"/>
    <property type="project" value="InterPro"/>
</dbReference>
<keyword evidence="4" id="KW-0804">Transcription</keyword>
<dbReference type="OrthoDB" id="3211555at2"/>
<dbReference type="GO" id="GO:0006352">
    <property type="term" value="P:DNA-templated transcription initiation"/>
    <property type="evidence" value="ECO:0007669"/>
    <property type="project" value="InterPro"/>
</dbReference>
<evidence type="ECO:0000256" key="3">
    <source>
        <dbReference type="ARBA" id="ARBA00023082"/>
    </source>
</evidence>
<dbReference type="InterPro" id="IPR013249">
    <property type="entry name" value="RNA_pol_sigma70_r4_t2"/>
</dbReference>
<dbReference type="Gene3D" id="1.10.1740.10">
    <property type="match status" value="1"/>
</dbReference>
<dbReference type="STRING" id="574651.SAMN04487968_1118"/>
<evidence type="ECO:0000313" key="8">
    <source>
        <dbReference type="Proteomes" id="UP000198832"/>
    </source>
</evidence>
<dbReference type="EMBL" id="FOLB01000011">
    <property type="protein sequence ID" value="SFC76307.1"/>
    <property type="molecule type" value="Genomic_DNA"/>
</dbReference>
<organism evidence="7 8">
    <name type="scientific">Nocardioides terrae</name>
    <dbReference type="NCBI Taxonomy" id="574651"/>
    <lineage>
        <taxon>Bacteria</taxon>
        <taxon>Bacillati</taxon>
        <taxon>Actinomycetota</taxon>
        <taxon>Actinomycetes</taxon>
        <taxon>Propionibacteriales</taxon>
        <taxon>Nocardioidaceae</taxon>
        <taxon>Nocardioides</taxon>
    </lineage>
</organism>
<evidence type="ECO:0000259" key="6">
    <source>
        <dbReference type="Pfam" id="PF08281"/>
    </source>
</evidence>
<dbReference type="InterPro" id="IPR036388">
    <property type="entry name" value="WH-like_DNA-bd_sf"/>
</dbReference>
<dbReference type="PANTHER" id="PTHR30173:SF36">
    <property type="entry name" value="ECF RNA POLYMERASE SIGMA FACTOR SIGJ"/>
    <property type="match status" value="1"/>
</dbReference>
<evidence type="ECO:0000313" key="7">
    <source>
        <dbReference type="EMBL" id="SFC76307.1"/>
    </source>
</evidence>
<dbReference type="InterPro" id="IPR007627">
    <property type="entry name" value="RNA_pol_sigma70_r2"/>
</dbReference>
<evidence type="ECO:0000256" key="2">
    <source>
        <dbReference type="ARBA" id="ARBA00023015"/>
    </source>
</evidence>
<dbReference type="InterPro" id="IPR013324">
    <property type="entry name" value="RNA_pol_sigma_r3/r4-like"/>
</dbReference>
<dbReference type="Gene3D" id="1.10.10.10">
    <property type="entry name" value="Winged helix-like DNA-binding domain superfamily/Winged helix DNA-binding domain"/>
    <property type="match status" value="1"/>
</dbReference>
<comment type="similarity">
    <text evidence="1">Belongs to the sigma-70 factor family. ECF subfamily.</text>
</comment>
<dbReference type="Pfam" id="PF08281">
    <property type="entry name" value="Sigma70_r4_2"/>
    <property type="match status" value="1"/>
</dbReference>
<keyword evidence="8" id="KW-1185">Reference proteome</keyword>
<dbReference type="RefSeq" id="WP_091125072.1">
    <property type="nucleotide sequence ID" value="NZ_FOLB01000011.1"/>
</dbReference>
<dbReference type="InterPro" id="IPR052704">
    <property type="entry name" value="ECF_Sigma-70_Domain"/>
</dbReference>
<dbReference type="Pfam" id="PF04542">
    <property type="entry name" value="Sigma70_r2"/>
    <property type="match status" value="1"/>
</dbReference>
<evidence type="ECO:0000256" key="1">
    <source>
        <dbReference type="ARBA" id="ARBA00010641"/>
    </source>
</evidence>
<dbReference type="Proteomes" id="UP000198832">
    <property type="component" value="Unassembled WGS sequence"/>
</dbReference>
<sequence>MSTLARDIVPREAAQAHDGVVEMERALEVFLAHRIRLFRIAHRITGDVASAEDVVQEAWVRWQRTDRTAIKSPGAFLTTATTHLAINLIQTARHRHETTAEPPPADLADSGQDPAARVEQVAAVQESLRLMLARLTRPELTAYLLRKGFDHRYADIASLLRTSVANTRQLVRRARLRLDGGQDHAVDPAELHLLTTAFLRAAGTGDFQPLERLLVDDAARALACAGTHRSPIGRGHRPMARFA</sequence>
<dbReference type="PANTHER" id="PTHR30173">
    <property type="entry name" value="SIGMA 19 FACTOR"/>
    <property type="match status" value="1"/>
</dbReference>
<keyword evidence="2" id="KW-0805">Transcription regulation</keyword>
<keyword evidence="3" id="KW-0731">Sigma factor</keyword>
<gene>
    <name evidence="7" type="ORF">SAMN04487968_1118</name>
</gene>
<dbReference type="InterPro" id="IPR013325">
    <property type="entry name" value="RNA_pol_sigma_r2"/>
</dbReference>